<sequence>MVSSDRGVDGYVQLKSIEAWKRDSEGGELFKDVIIRVWPKSQPGPYEPELKILDDEWADRFDTPLEPVVSDELHDDLDRAYEILQYTVGVCSEEWVDNYDDGDEIVCYNAPVSRGEFNTAQLYDHVRASYENHELSIHSREGEWTFDSE</sequence>
<reference evidence="1 2" key="1">
    <citation type="submission" date="2021-03" db="EMBL/GenBank/DDBJ databases">
        <title>Haloterrigena longa sp. nov. and Haloterrigena limicola sp. nov., extremely halophilic archaea isolated from a salt lake.</title>
        <authorList>
            <person name="Henglin C."/>
        </authorList>
    </citation>
    <scope>NUCLEOTIDE SEQUENCE [LARGE SCALE GENOMIC DNA]</scope>
    <source>
        <strain evidence="1 2">KZCA68</strain>
    </source>
</reference>
<evidence type="ECO:0000313" key="2">
    <source>
        <dbReference type="Proteomes" id="UP000663203"/>
    </source>
</evidence>
<name>A0A8A2VI70_9EURY</name>
<proteinExistence type="predicted"/>
<accession>A0A8A2VI70</accession>
<dbReference type="Proteomes" id="UP000663203">
    <property type="component" value="Chromosome"/>
</dbReference>
<keyword evidence="2" id="KW-1185">Reference proteome</keyword>
<evidence type="ECO:0000313" key="1">
    <source>
        <dbReference type="EMBL" id="QSX01222.1"/>
    </source>
</evidence>
<dbReference type="EMBL" id="CP071462">
    <property type="protein sequence ID" value="QSX01222.1"/>
    <property type="molecule type" value="Genomic_DNA"/>
</dbReference>
<gene>
    <name evidence="1" type="ORF">J0X25_16205</name>
</gene>
<dbReference type="AlphaFoldDB" id="A0A8A2VI70"/>
<dbReference type="KEGG" id="hakz:J0X25_16205"/>
<organism evidence="1 2">
    <name type="scientific">Haloterrigena alkaliphila</name>
    <dbReference type="NCBI Taxonomy" id="2816475"/>
    <lineage>
        <taxon>Archaea</taxon>
        <taxon>Methanobacteriati</taxon>
        <taxon>Methanobacteriota</taxon>
        <taxon>Stenosarchaea group</taxon>
        <taxon>Halobacteria</taxon>
        <taxon>Halobacteriales</taxon>
        <taxon>Natrialbaceae</taxon>
        <taxon>Haloterrigena</taxon>
    </lineage>
</organism>
<protein>
    <submittedName>
        <fullName evidence="1">Uncharacterized protein</fullName>
    </submittedName>
</protein>